<organism evidence="1 2">
    <name type="scientific">Araneus ventricosus</name>
    <name type="common">Orbweaver spider</name>
    <name type="synonym">Epeira ventricosa</name>
    <dbReference type="NCBI Taxonomy" id="182803"/>
    <lineage>
        <taxon>Eukaryota</taxon>
        <taxon>Metazoa</taxon>
        <taxon>Ecdysozoa</taxon>
        <taxon>Arthropoda</taxon>
        <taxon>Chelicerata</taxon>
        <taxon>Arachnida</taxon>
        <taxon>Araneae</taxon>
        <taxon>Araneomorphae</taxon>
        <taxon>Entelegynae</taxon>
        <taxon>Araneoidea</taxon>
        <taxon>Araneidae</taxon>
        <taxon>Araneus</taxon>
    </lineage>
</organism>
<evidence type="ECO:0000313" key="2">
    <source>
        <dbReference type="Proteomes" id="UP000499080"/>
    </source>
</evidence>
<dbReference type="EMBL" id="BGPR01004173">
    <property type="protein sequence ID" value="GBM96749.1"/>
    <property type="molecule type" value="Genomic_DNA"/>
</dbReference>
<dbReference type="Proteomes" id="UP000499080">
    <property type="component" value="Unassembled WGS sequence"/>
</dbReference>
<keyword evidence="2" id="KW-1185">Reference proteome</keyword>
<name>A0A4Y2K4E4_ARAVE</name>
<comment type="caution">
    <text evidence="1">The sequence shown here is derived from an EMBL/GenBank/DDBJ whole genome shotgun (WGS) entry which is preliminary data.</text>
</comment>
<protein>
    <submittedName>
        <fullName evidence="1">Uncharacterized protein</fullName>
    </submittedName>
</protein>
<proteinExistence type="predicted"/>
<evidence type="ECO:0000313" key="1">
    <source>
        <dbReference type="EMBL" id="GBM96749.1"/>
    </source>
</evidence>
<accession>A0A4Y2K4E4</accession>
<sequence length="131" mass="14541">MSASNGVDPCSPDIRNAPHNFKLGIHGRQQVITLKASHSTQMAWRHFIFKEVIHGRSTQCKSISSGSLLSFPASTSAPACSDPPYGHGVQTGWMSKLSTAPHQISWVFRIDYRFRFGGVELIPIPKSFDWN</sequence>
<dbReference type="AlphaFoldDB" id="A0A4Y2K4E4"/>
<reference evidence="1 2" key="1">
    <citation type="journal article" date="2019" name="Sci. Rep.">
        <title>Orb-weaving spider Araneus ventricosus genome elucidates the spidroin gene catalogue.</title>
        <authorList>
            <person name="Kono N."/>
            <person name="Nakamura H."/>
            <person name="Ohtoshi R."/>
            <person name="Moran D.A.P."/>
            <person name="Shinohara A."/>
            <person name="Yoshida Y."/>
            <person name="Fujiwara M."/>
            <person name="Mori M."/>
            <person name="Tomita M."/>
            <person name="Arakawa K."/>
        </authorList>
    </citation>
    <scope>NUCLEOTIDE SEQUENCE [LARGE SCALE GENOMIC DNA]</scope>
</reference>
<gene>
    <name evidence="1" type="ORF">AVEN_134027_1</name>
</gene>